<dbReference type="SUPFAM" id="SSF58104">
    <property type="entry name" value="Methyl-accepting chemotaxis protein (MCP) signaling domain"/>
    <property type="match status" value="1"/>
</dbReference>
<organism evidence="1 2">
    <name type="scientific">Parenemella sanctibonifatiensis</name>
    <dbReference type="NCBI Taxonomy" id="2016505"/>
    <lineage>
        <taxon>Bacteria</taxon>
        <taxon>Bacillati</taxon>
        <taxon>Actinomycetota</taxon>
        <taxon>Actinomycetes</taxon>
        <taxon>Propionibacteriales</taxon>
        <taxon>Propionibacteriaceae</taxon>
        <taxon>Parenemella</taxon>
    </lineage>
</organism>
<reference evidence="1 2" key="1">
    <citation type="submission" date="2017-07" db="EMBL/GenBank/DDBJ databases">
        <title>Draft whole genome sequences of clinical Proprionibacteriaceae strains.</title>
        <authorList>
            <person name="Bernier A.-M."/>
            <person name="Bernard K."/>
            <person name="Domingo M.-C."/>
        </authorList>
    </citation>
    <scope>NUCLEOTIDE SEQUENCE [LARGE SCALE GENOMIC DNA]</scope>
    <source>
        <strain evidence="1 2">NML 160184</strain>
    </source>
</reference>
<dbReference type="AlphaFoldDB" id="A0A255E5M6"/>
<proteinExistence type="predicted"/>
<dbReference type="EMBL" id="NMVI01000027">
    <property type="protein sequence ID" value="OYN84692.1"/>
    <property type="molecule type" value="Genomic_DNA"/>
</dbReference>
<evidence type="ECO:0000313" key="1">
    <source>
        <dbReference type="EMBL" id="OYN84692.1"/>
    </source>
</evidence>
<dbReference type="Proteomes" id="UP000216533">
    <property type="component" value="Unassembled WGS sequence"/>
</dbReference>
<protein>
    <submittedName>
        <fullName evidence="1">Uncharacterized protein</fullName>
    </submittedName>
</protein>
<name>A0A255E5M6_9ACTN</name>
<evidence type="ECO:0000313" key="2">
    <source>
        <dbReference type="Proteomes" id="UP000216533"/>
    </source>
</evidence>
<dbReference type="RefSeq" id="WP_094451754.1">
    <property type="nucleotide sequence ID" value="NZ_NMVI01000027.1"/>
</dbReference>
<sequence length="257" mass="27092">MTVAGFDLEKGVFSMLPGLVDRALGFARSWFQGALEWVCGDPAALTEAGQRYLTLGQQVETLGTSISTNAIGVDRWTGEAADGFRTTMTQAGEATVATGQIVAATQEILNAAAEVATEAANLIWSIVTDLVKQLIQTYLVAQAAAASTFGGSLAAWLISAIGQVSHVVARVAQVVSQVGQMLQQIVAMLQKLATLIAKYKPILDRIEQVLRKVKEMHDKVKPLLDKVDAVPTSDEVMAKRPTISGSGAADTPAVAAL</sequence>
<gene>
    <name evidence="1" type="ORF">CGZ92_12770</name>
</gene>
<accession>A0A255E5M6</accession>
<comment type="caution">
    <text evidence="1">The sequence shown here is derived from an EMBL/GenBank/DDBJ whole genome shotgun (WGS) entry which is preliminary data.</text>
</comment>